<name>A0A0A2KN89_PENEN</name>
<feature type="region of interest" description="Disordered" evidence="1">
    <location>
        <begin position="230"/>
        <end position="273"/>
    </location>
</feature>
<dbReference type="RefSeq" id="XP_016593979.1">
    <property type="nucleotide sequence ID" value="XM_016746703.1"/>
</dbReference>
<dbReference type="STRING" id="27334.A0A0A2KN89"/>
<organism evidence="2 3">
    <name type="scientific">Penicillium expansum</name>
    <name type="common">Blue mold rot fungus</name>
    <dbReference type="NCBI Taxonomy" id="27334"/>
    <lineage>
        <taxon>Eukaryota</taxon>
        <taxon>Fungi</taxon>
        <taxon>Dikarya</taxon>
        <taxon>Ascomycota</taxon>
        <taxon>Pezizomycotina</taxon>
        <taxon>Eurotiomycetes</taxon>
        <taxon>Eurotiomycetidae</taxon>
        <taxon>Eurotiales</taxon>
        <taxon>Aspergillaceae</taxon>
        <taxon>Penicillium</taxon>
    </lineage>
</organism>
<evidence type="ECO:0000256" key="1">
    <source>
        <dbReference type="SAM" id="MobiDB-lite"/>
    </source>
</evidence>
<feature type="compositionally biased region" description="Polar residues" evidence="1">
    <location>
        <begin position="257"/>
        <end position="270"/>
    </location>
</feature>
<gene>
    <name evidence="2" type="ORF">PEX2_094330</name>
</gene>
<sequence>MQCEKANANCSSITAPMPVFGSTPAKVGFILDYAAVSQEEDSFLEHPMDEGPASQRPWSLKVCKFTESNILLWTYNFGKLLPRTQLSSGIRFAVGLLSLQKEATRAYAVETVGLVGTILGYARDERLGREKITTKTVGGPVLLWLNQKDLAIEGLKRIETLAGSLSRGLLMILHYLPRNETRASSKRQTDPGARAMPNAKRVRCHEPFDKDVFREVKKIVLDDVTEKEESYKTALQGVSPDKPLEGDQNPEMEIVSDETSGPSALSPTSSEVEDGHILELEPLCKRAVDLGLLDLKLSKARRDRPNYKGHQWRQEVGKFDNKEYSYQMGPENTRSRSINVNYCRIGFQKNEDVGDGTVSVKIEVNPPGQQHGKCYATGALDSDPASRPAFRVRYKSSRREQQERYAHAQGRKSLYAANTLVDILVDNKPNEMITKTPRRYLYFNSESKFPEELKRFVGGAYTEDT</sequence>
<comment type="caution">
    <text evidence="2">The sequence shown here is derived from an EMBL/GenBank/DDBJ whole genome shotgun (WGS) entry which is preliminary data.</text>
</comment>
<dbReference type="Proteomes" id="UP000030143">
    <property type="component" value="Unassembled WGS sequence"/>
</dbReference>
<evidence type="ECO:0000313" key="3">
    <source>
        <dbReference type="Proteomes" id="UP000030143"/>
    </source>
</evidence>
<evidence type="ECO:0000313" key="2">
    <source>
        <dbReference type="EMBL" id="KGO50967.1"/>
    </source>
</evidence>
<dbReference type="GeneID" id="27682123"/>
<dbReference type="EMBL" id="JQFZ01000311">
    <property type="protein sequence ID" value="KGO50967.1"/>
    <property type="molecule type" value="Genomic_DNA"/>
</dbReference>
<accession>A0A0A2KN89</accession>
<dbReference type="HOGENOM" id="CLU_588059_0_0_1"/>
<reference evidence="2 3" key="1">
    <citation type="journal article" date="2015" name="Mol. Plant Microbe Interact.">
        <title>Genome, transcriptome, and functional analyses of Penicillium expansum provide new insights into secondary metabolism and pathogenicity.</title>
        <authorList>
            <person name="Ballester A.R."/>
            <person name="Marcet-Houben M."/>
            <person name="Levin E."/>
            <person name="Sela N."/>
            <person name="Selma-Lazaro C."/>
            <person name="Carmona L."/>
            <person name="Wisniewski M."/>
            <person name="Droby S."/>
            <person name="Gonzalez-Candelas L."/>
            <person name="Gabaldon T."/>
        </authorList>
    </citation>
    <scope>NUCLEOTIDE SEQUENCE [LARGE SCALE GENOMIC DNA]</scope>
    <source>
        <strain evidence="2 3">MD-8</strain>
    </source>
</reference>
<dbReference type="VEuPathDB" id="FungiDB:PEXP_004560"/>
<keyword evidence="3" id="KW-1185">Reference proteome</keyword>
<protein>
    <submittedName>
        <fullName evidence="2">Uncharacterized protein</fullName>
    </submittedName>
</protein>
<dbReference type="AlphaFoldDB" id="A0A0A2KN89"/>
<proteinExistence type="predicted"/>